<comment type="caution">
    <text evidence="1">The sequence shown here is derived from an EMBL/GenBank/DDBJ whole genome shotgun (WGS) entry which is preliminary data.</text>
</comment>
<reference evidence="1" key="1">
    <citation type="submission" date="2021-06" db="EMBL/GenBank/DDBJ databases">
        <title>Parelaphostrongylus tenuis whole genome reference sequence.</title>
        <authorList>
            <person name="Garwood T.J."/>
            <person name="Larsen P.A."/>
            <person name="Fountain-Jones N.M."/>
            <person name="Garbe J.R."/>
            <person name="Macchietto M.G."/>
            <person name="Kania S.A."/>
            <person name="Gerhold R.W."/>
            <person name="Richards J.E."/>
            <person name="Wolf T.M."/>
        </authorList>
    </citation>
    <scope>NUCLEOTIDE SEQUENCE</scope>
    <source>
        <strain evidence="1">MNPRO001-30</strain>
        <tissue evidence="1">Meninges</tissue>
    </source>
</reference>
<organism evidence="1 2">
    <name type="scientific">Parelaphostrongylus tenuis</name>
    <name type="common">Meningeal worm</name>
    <dbReference type="NCBI Taxonomy" id="148309"/>
    <lineage>
        <taxon>Eukaryota</taxon>
        <taxon>Metazoa</taxon>
        <taxon>Ecdysozoa</taxon>
        <taxon>Nematoda</taxon>
        <taxon>Chromadorea</taxon>
        <taxon>Rhabditida</taxon>
        <taxon>Rhabditina</taxon>
        <taxon>Rhabditomorpha</taxon>
        <taxon>Strongyloidea</taxon>
        <taxon>Metastrongylidae</taxon>
        <taxon>Parelaphostrongylus</taxon>
    </lineage>
</organism>
<name>A0AAD5MHP5_PARTN</name>
<keyword evidence="2" id="KW-1185">Reference proteome</keyword>
<proteinExistence type="predicted"/>
<dbReference type="EMBL" id="JAHQIW010003451">
    <property type="protein sequence ID" value="KAJ1358742.1"/>
    <property type="molecule type" value="Genomic_DNA"/>
</dbReference>
<dbReference type="Proteomes" id="UP001196413">
    <property type="component" value="Unassembled WGS sequence"/>
</dbReference>
<gene>
    <name evidence="1" type="ORF">KIN20_017242</name>
</gene>
<evidence type="ECO:0000313" key="2">
    <source>
        <dbReference type="Proteomes" id="UP001196413"/>
    </source>
</evidence>
<protein>
    <submittedName>
        <fullName evidence="1">Uncharacterized protein</fullName>
    </submittedName>
</protein>
<dbReference type="AlphaFoldDB" id="A0AAD5MHP5"/>
<accession>A0AAD5MHP5</accession>
<evidence type="ECO:0000313" key="1">
    <source>
        <dbReference type="EMBL" id="KAJ1358742.1"/>
    </source>
</evidence>
<sequence length="86" mass="9600">MESGGVGVEIDLTRVTTGITTARLRHRTLRTTKKISMTGRKSNDYRVSLLCCVTQRPVNWPTKDYMIALVNLPDLSQGTASLVHRI</sequence>